<evidence type="ECO:0000256" key="1">
    <source>
        <dbReference type="ARBA" id="ARBA00004651"/>
    </source>
</evidence>
<sequence>MQLIDWIVLSVTLLFIVLYGAWKTRGSKNVEDYIKGGNQSKWWTIGLSVMATQASAITFLSTPGQAFHSGMGFVQFYFGLPIAMVIICLVFIPIYHRLKVYTAYEYLEGRFDQKTRTLTAILFLIQRGLAAGITIFAPAIILSAVLGWDLVTLNIIIGVLVIIYTVSGGTKAVSVTQKQQMAVIFAGMFVAFYLILQYLPDDITFTKALEIAGASDKMQVLDFSWDLNNRYTVWTGILGGTFLMLSYFGTDQSQVQRYLSGKSLRESQLGLIFNGLLKVPMQFFILLVGVMVFVFYQFNPAPLNFNPKAGEAIANSNLETIEKYVELDEQHRFIEERKKALIFEGLTPENVTKIQEFNEQDKVLKETAKTVISKADPLVETNDKDYVFIHFILNNLPKGLIGLLLAVILSAAMSSTASELNALAGTTVIDLYKRNSTKEHNEEHYVKMSKWFTLGWGILAISVACVANLFDNLIQLVNIIGSIFYGNVLGIFLLAFFIKFVRGNAVFIAAIITQLLIITVWYLDWLPYLWLNALGCGLVMLLAILIQSISKEN</sequence>
<dbReference type="RefSeq" id="WP_115900806.1">
    <property type="nucleotide sequence ID" value="NZ_QUNS01000003.1"/>
</dbReference>
<feature type="transmembrane region" description="Helical" evidence="12">
    <location>
        <begin position="42"/>
        <end position="62"/>
    </location>
</feature>
<dbReference type="Gene3D" id="1.20.1730.10">
    <property type="entry name" value="Sodium/glucose cotransporter"/>
    <property type="match status" value="1"/>
</dbReference>
<dbReference type="GO" id="GO:0006814">
    <property type="term" value="P:sodium ion transport"/>
    <property type="evidence" value="ECO:0007669"/>
    <property type="project" value="UniProtKB-KW"/>
</dbReference>
<comment type="subcellular location">
    <subcellularLocation>
        <location evidence="1">Cell membrane</location>
        <topology evidence="1">Multi-pass membrane protein</topology>
    </subcellularLocation>
</comment>
<evidence type="ECO:0000256" key="3">
    <source>
        <dbReference type="ARBA" id="ARBA00022448"/>
    </source>
</evidence>
<feature type="transmembrane region" description="Helical" evidence="12">
    <location>
        <begin position="74"/>
        <end position="96"/>
    </location>
</feature>
<name>A0A3E0I2R1_9FLAO</name>
<feature type="transmembrane region" description="Helical" evidence="12">
    <location>
        <begin position="181"/>
        <end position="199"/>
    </location>
</feature>
<protein>
    <submittedName>
        <fullName evidence="13">SSS family transporter</fullName>
    </submittedName>
</protein>
<accession>A0A3E0I2R1</accession>
<comment type="similarity">
    <text evidence="2 11">Belongs to the sodium:solute symporter (SSF) (TC 2.A.21) family.</text>
</comment>
<evidence type="ECO:0000256" key="7">
    <source>
        <dbReference type="ARBA" id="ARBA00023053"/>
    </source>
</evidence>
<gene>
    <name evidence="13" type="ORF">C7448_103190</name>
</gene>
<evidence type="ECO:0000256" key="9">
    <source>
        <dbReference type="ARBA" id="ARBA00023136"/>
    </source>
</evidence>
<evidence type="ECO:0000256" key="2">
    <source>
        <dbReference type="ARBA" id="ARBA00006434"/>
    </source>
</evidence>
<evidence type="ECO:0000256" key="12">
    <source>
        <dbReference type="SAM" id="Phobius"/>
    </source>
</evidence>
<keyword evidence="14" id="KW-1185">Reference proteome</keyword>
<keyword evidence="3" id="KW-0813">Transport</keyword>
<evidence type="ECO:0000256" key="4">
    <source>
        <dbReference type="ARBA" id="ARBA00022475"/>
    </source>
</evidence>
<dbReference type="AlphaFoldDB" id="A0A3E0I2R1"/>
<comment type="caution">
    <text evidence="13">The sequence shown here is derived from an EMBL/GenBank/DDBJ whole genome shotgun (WGS) entry which is preliminary data.</text>
</comment>
<dbReference type="InterPro" id="IPR038377">
    <property type="entry name" value="Na/Glc_symporter_sf"/>
</dbReference>
<keyword evidence="6 12" id="KW-1133">Transmembrane helix</keyword>
<feature type="transmembrane region" description="Helical" evidence="12">
    <location>
        <begin position="6"/>
        <end position="22"/>
    </location>
</feature>
<feature type="transmembrane region" description="Helical" evidence="12">
    <location>
        <begin position="231"/>
        <end position="250"/>
    </location>
</feature>
<evidence type="ECO:0000256" key="6">
    <source>
        <dbReference type="ARBA" id="ARBA00022989"/>
    </source>
</evidence>
<dbReference type="EMBL" id="QUNS01000003">
    <property type="protein sequence ID" value="REH52455.1"/>
    <property type="molecule type" value="Genomic_DNA"/>
</dbReference>
<keyword evidence="7" id="KW-0915">Sodium</keyword>
<keyword evidence="4" id="KW-1003">Cell membrane</keyword>
<evidence type="ECO:0000256" key="5">
    <source>
        <dbReference type="ARBA" id="ARBA00022692"/>
    </source>
</evidence>
<dbReference type="Proteomes" id="UP000256884">
    <property type="component" value="Unassembled WGS sequence"/>
</dbReference>
<keyword evidence="5 12" id="KW-0812">Transmembrane</keyword>
<reference evidence="13 14" key="1">
    <citation type="submission" date="2018-08" db="EMBL/GenBank/DDBJ databases">
        <title>Genomic Encyclopedia of Type Strains, Phase IV (KMG-IV): sequencing the most valuable type-strain genomes for metagenomic binning, comparative biology and taxonomic classification.</title>
        <authorList>
            <person name="Goeker M."/>
        </authorList>
    </citation>
    <scope>NUCLEOTIDE SEQUENCE [LARGE SCALE GENOMIC DNA]</scope>
    <source>
        <strain evidence="13 14">DSM 18841</strain>
    </source>
</reference>
<feature type="transmembrane region" description="Helical" evidence="12">
    <location>
        <begin position="151"/>
        <end position="169"/>
    </location>
</feature>
<dbReference type="InterPro" id="IPR051163">
    <property type="entry name" value="Sodium:Solute_Symporter_SSF"/>
</dbReference>
<dbReference type="OrthoDB" id="9803597at2"/>
<evidence type="ECO:0000256" key="10">
    <source>
        <dbReference type="ARBA" id="ARBA00023201"/>
    </source>
</evidence>
<organism evidence="13 14">
    <name type="scientific">Tenacibaculum gallaicum</name>
    <dbReference type="NCBI Taxonomy" id="561505"/>
    <lineage>
        <taxon>Bacteria</taxon>
        <taxon>Pseudomonadati</taxon>
        <taxon>Bacteroidota</taxon>
        <taxon>Flavobacteriia</taxon>
        <taxon>Flavobacteriales</taxon>
        <taxon>Flavobacteriaceae</taxon>
        <taxon>Tenacibaculum</taxon>
    </lineage>
</organism>
<dbReference type="GO" id="GO:0015293">
    <property type="term" value="F:symporter activity"/>
    <property type="evidence" value="ECO:0007669"/>
    <property type="project" value="TreeGrafter"/>
</dbReference>
<dbReference type="InterPro" id="IPR001734">
    <property type="entry name" value="Na/solute_symporter"/>
</dbReference>
<dbReference type="Pfam" id="PF00474">
    <property type="entry name" value="SSF"/>
    <property type="match status" value="2"/>
</dbReference>
<keyword evidence="8" id="KW-0406">Ion transport</keyword>
<dbReference type="GO" id="GO:0005886">
    <property type="term" value="C:plasma membrane"/>
    <property type="evidence" value="ECO:0007669"/>
    <property type="project" value="UniProtKB-SubCell"/>
</dbReference>
<feature type="transmembrane region" description="Helical" evidence="12">
    <location>
        <begin position="476"/>
        <end position="498"/>
    </location>
</feature>
<feature type="transmembrane region" description="Helical" evidence="12">
    <location>
        <begin position="271"/>
        <end position="296"/>
    </location>
</feature>
<feature type="transmembrane region" description="Helical" evidence="12">
    <location>
        <begin position="529"/>
        <end position="549"/>
    </location>
</feature>
<dbReference type="PROSITE" id="PS50283">
    <property type="entry name" value="NA_SOLUT_SYMP_3"/>
    <property type="match status" value="1"/>
</dbReference>
<feature type="transmembrane region" description="Helical" evidence="12">
    <location>
        <begin position="117"/>
        <end position="145"/>
    </location>
</feature>
<evidence type="ECO:0000313" key="14">
    <source>
        <dbReference type="Proteomes" id="UP000256884"/>
    </source>
</evidence>
<keyword evidence="9 12" id="KW-0472">Membrane</keyword>
<evidence type="ECO:0000256" key="11">
    <source>
        <dbReference type="RuleBase" id="RU362091"/>
    </source>
</evidence>
<proteinExistence type="inferred from homology"/>
<feature type="transmembrane region" description="Helical" evidence="12">
    <location>
        <begin position="505"/>
        <end position="523"/>
    </location>
</feature>
<feature type="transmembrane region" description="Helical" evidence="12">
    <location>
        <begin position="451"/>
        <end position="470"/>
    </location>
</feature>
<dbReference type="CDD" id="cd11494">
    <property type="entry name" value="SLC5sbd_NIS-like_u2"/>
    <property type="match status" value="1"/>
</dbReference>
<evidence type="ECO:0000313" key="13">
    <source>
        <dbReference type="EMBL" id="REH52455.1"/>
    </source>
</evidence>
<dbReference type="PANTHER" id="PTHR42985:SF47">
    <property type="entry name" value="INTEGRAL MEMBRANE TRANSPORT PROTEIN"/>
    <property type="match status" value="1"/>
</dbReference>
<evidence type="ECO:0000256" key="8">
    <source>
        <dbReference type="ARBA" id="ARBA00023065"/>
    </source>
</evidence>
<keyword evidence="10" id="KW-0739">Sodium transport</keyword>
<dbReference type="PANTHER" id="PTHR42985">
    <property type="entry name" value="SODIUM-COUPLED MONOCARBOXYLATE TRANSPORTER"/>
    <property type="match status" value="1"/>
</dbReference>